<dbReference type="GO" id="GO:0004519">
    <property type="term" value="F:endonuclease activity"/>
    <property type="evidence" value="ECO:0007669"/>
    <property type="project" value="InterPro"/>
</dbReference>
<keyword evidence="3" id="KW-0496">Mitochondrion</keyword>
<gene>
    <name evidence="3" type="primary">orf382</name>
</gene>
<proteinExistence type="predicted"/>
<evidence type="ECO:0000313" key="3">
    <source>
        <dbReference type="EMBL" id="AHY04993.1"/>
    </source>
</evidence>
<reference evidence="3" key="1">
    <citation type="journal article" date="2014" name="Proc. Natl. Acad. Sci. U.S.A.">
        <title>Massive programmed translational jumping in mitochondria.</title>
        <authorList>
            <person name="Lang B.F."/>
            <person name="Jakubkova M."/>
            <person name="Hegedusova E."/>
            <person name="Daoud R."/>
            <person name="Forget L."/>
            <person name="Brejova B."/>
            <person name="Vinar T."/>
            <person name="Kosa P."/>
            <person name="Fricova D."/>
            <person name="Nebohacova M."/>
            <person name="Griac P."/>
            <person name="Tomaska L."/>
            <person name="Burger G."/>
            <person name="Nosek J."/>
        </authorList>
    </citation>
    <scope>NUCLEOTIDE SEQUENCE</scope>
    <source>
        <strain evidence="3">270</strain>
    </source>
</reference>
<feature type="transmembrane region" description="Helical" evidence="1">
    <location>
        <begin position="27"/>
        <end position="47"/>
    </location>
</feature>
<keyword evidence="1" id="KW-0812">Transmembrane</keyword>
<dbReference type="PANTHER" id="PTHR36181">
    <property type="entry name" value="INTRON-ENCODED ENDONUCLEASE AI3-RELATED"/>
    <property type="match status" value="1"/>
</dbReference>
<dbReference type="SUPFAM" id="SSF55608">
    <property type="entry name" value="Homing endonucleases"/>
    <property type="match status" value="2"/>
</dbReference>
<dbReference type="InterPro" id="IPR051289">
    <property type="entry name" value="LAGLIDADG_Endonuclease"/>
</dbReference>
<keyword evidence="1" id="KW-0472">Membrane</keyword>
<evidence type="ECO:0000259" key="2">
    <source>
        <dbReference type="Pfam" id="PF00961"/>
    </source>
</evidence>
<dbReference type="InterPro" id="IPR027434">
    <property type="entry name" value="Homing_endonucl"/>
</dbReference>
<dbReference type="EMBL" id="KJ459953">
    <property type="protein sequence ID" value="AHY04993.1"/>
    <property type="molecule type" value="Genomic_DNA"/>
</dbReference>
<geneLocation type="mitochondrion" evidence="3"/>
<feature type="domain" description="Homing endonuclease LAGLIDADG" evidence="2">
    <location>
        <begin position="256"/>
        <end position="350"/>
    </location>
</feature>
<evidence type="ECO:0000256" key="1">
    <source>
        <dbReference type="SAM" id="Phobius"/>
    </source>
</evidence>
<dbReference type="Pfam" id="PF00961">
    <property type="entry name" value="LAGLIDADG_1"/>
    <property type="match status" value="2"/>
</dbReference>
<dbReference type="GO" id="GO:0005739">
    <property type="term" value="C:mitochondrion"/>
    <property type="evidence" value="ECO:0007669"/>
    <property type="project" value="UniProtKB-ARBA"/>
</dbReference>
<feature type="domain" description="Homing endonuclease LAGLIDADG" evidence="2">
    <location>
        <begin position="102"/>
        <end position="197"/>
    </location>
</feature>
<protein>
    <recommendedName>
        <fullName evidence="2">Homing endonuclease LAGLIDADG domain-containing protein</fullName>
    </recommendedName>
</protein>
<keyword evidence="1" id="KW-1133">Transmembrane helix</keyword>
<dbReference type="AlphaFoldDB" id="A0A023UNR9"/>
<name>A0A023UNR9_MAGMU</name>
<organism evidence="3">
    <name type="scientific">Magnusiomyces magnusii</name>
    <name type="common">Yeast</name>
    <name type="synonym">Dipodascus magnusii</name>
    <dbReference type="NCBI Taxonomy" id="43963"/>
    <lineage>
        <taxon>Eukaryota</taxon>
        <taxon>Fungi</taxon>
        <taxon>Dikarya</taxon>
        <taxon>Ascomycota</taxon>
        <taxon>Saccharomycotina</taxon>
        <taxon>Dipodascomycetes</taxon>
        <taxon>Dipodascales</taxon>
        <taxon>Dipodascaceae</taxon>
        <taxon>Magnusiomyces</taxon>
    </lineage>
</organism>
<dbReference type="Gene3D" id="3.10.28.10">
    <property type="entry name" value="Homing endonucleases"/>
    <property type="match status" value="2"/>
</dbReference>
<sequence length="382" mass="44541">YFELCSSKLLFDAWTTFLSKFKSLTKYLYTNINIVKILVIIGLYASILKRMLQRLHITGYYLYKCYSSLYNNPIRENGKATNRTNLNNKGTLSDKENFMKFLVGFVDGDGTFNIYISDKNKFIFTFKITLSKVNSKLLHYIKSRLGVGQVIEVGGKDTNLITFRIRDKENLIKVIFPIFDKYPLLTSKQFNYEKFKKSILVSNDTSLSQAEKADKIREIKSMAIPGDYISPVWGNLSPDKINSRSDVKDIIDVWWLAGFIEAEGSFYYVVKDAKKGRVVHGFAISQKLDPIVLYAIKYTLHIPTSVKYKSAHNYYLLDTTNSRAIEFIIKYFIYNNNSNYFKGFKGFEFTIWRRAYFKHKGDSPRLLKIRDWITGLKNRHKQ</sequence>
<accession>A0A023UNR9</accession>
<feature type="non-terminal residue" evidence="3">
    <location>
        <position position="1"/>
    </location>
</feature>
<dbReference type="InterPro" id="IPR004860">
    <property type="entry name" value="LAGLIDADG_dom"/>
</dbReference>
<dbReference type="PANTHER" id="PTHR36181:SF2">
    <property type="entry name" value="INTRON-ENCODED ENDONUCLEASE AI3-RELATED"/>
    <property type="match status" value="1"/>
</dbReference>